<reference evidence="1 2" key="1">
    <citation type="journal article" date="2018" name="PLoS ONE">
        <title>The draft genome of Kipferlia bialata reveals reductive genome evolution in fornicate parasites.</title>
        <authorList>
            <person name="Tanifuji G."/>
            <person name="Takabayashi S."/>
            <person name="Kume K."/>
            <person name="Takagi M."/>
            <person name="Nakayama T."/>
            <person name="Kamikawa R."/>
            <person name="Inagaki Y."/>
            <person name="Hashimoto T."/>
        </authorList>
    </citation>
    <scope>NUCLEOTIDE SEQUENCE [LARGE SCALE GENOMIC DNA]</scope>
    <source>
        <strain evidence="1">NY0173</strain>
    </source>
</reference>
<dbReference type="EMBL" id="BDIP01008755">
    <property type="protein sequence ID" value="GCA64834.1"/>
    <property type="molecule type" value="Genomic_DNA"/>
</dbReference>
<dbReference type="Proteomes" id="UP000265618">
    <property type="component" value="Unassembled WGS sequence"/>
</dbReference>
<name>A0A391NUE8_9EUKA</name>
<gene>
    <name evidence="1" type="ORF">KIPB_015519</name>
</gene>
<protein>
    <submittedName>
        <fullName evidence="1">Uncharacterized protein</fullName>
    </submittedName>
</protein>
<sequence>VVLAALLVLIQLYSLFLSDRKPSSYVPN</sequence>
<organism evidence="1 2">
    <name type="scientific">Kipferlia bialata</name>
    <dbReference type="NCBI Taxonomy" id="797122"/>
    <lineage>
        <taxon>Eukaryota</taxon>
        <taxon>Metamonada</taxon>
        <taxon>Carpediemonas-like organisms</taxon>
        <taxon>Kipferlia</taxon>
    </lineage>
</organism>
<evidence type="ECO:0000313" key="1">
    <source>
        <dbReference type="EMBL" id="GCA64834.1"/>
    </source>
</evidence>
<evidence type="ECO:0000313" key="2">
    <source>
        <dbReference type="Proteomes" id="UP000265618"/>
    </source>
</evidence>
<feature type="non-terminal residue" evidence="1">
    <location>
        <position position="1"/>
    </location>
</feature>
<proteinExistence type="predicted"/>
<comment type="caution">
    <text evidence="1">The sequence shown here is derived from an EMBL/GenBank/DDBJ whole genome shotgun (WGS) entry which is preliminary data.</text>
</comment>
<keyword evidence="2" id="KW-1185">Reference proteome</keyword>
<accession>A0A391NUE8</accession>
<dbReference type="AlphaFoldDB" id="A0A391NUE8"/>